<proteinExistence type="predicted"/>
<dbReference type="Proteomes" id="UP000663840">
    <property type="component" value="Unassembled WGS sequence"/>
</dbReference>
<sequence>MLHLHKYQPIQWQFLHIQLHSFILIEPAIMGKYLDEPTLNGVPSSEEQPLVVGLDEKARRRRRCRRFAHFIVASIALILIGYGSLRLFAYKYAHSHIECVPYEGGKTIVNLPILYPRSAVLLDSSISSGDVFVTRVETDTNEVKVTFEEDSSSEEEAEIRLCTLKGGKLTGVGIYASKKGQQDLLPVIKSVKVEIPKSVPPPSVDLLPPPRRHHCLARFFKWAGVWDSKQTEMAKLRDN</sequence>
<keyword evidence="1" id="KW-0472">Membrane</keyword>
<protein>
    <submittedName>
        <fullName evidence="2">Uncharacterized protein</fullName>
    </submittedName>
</protein>
<keyword evidence="1" id="KW-0812">Transmembrane</keyword>
<dbReference type="AlphaFoldDB" id="A0A8H3CBK6"/>
<keyword evidence="1" id="KW-1133">Transmembrane helix</keyword>
<dbReference type="EMBL" id="CAJMWR010003977">
    <property type="protein sequence ID" value="CAE6477676.1"/>
    <property type="molecule type" value="Genomic_DNA"/>
</dbReference>
<gene>
    <name evidence="2" type="ORF">RDB_LOCUS126913</name>
</gene>
<evidence type="ECO:0000313" key="3">
    <source>
        <dbReference type="Proteomes" id="UP000663840"/>
    </source>
</evidence>
<organism evidence="2 3">
    <name type="scientific">Rhizoctonia solani</name>
    <dbReference type="NCBI Taxonomy" id="456999"/>
    <lineage>
        <taxon>Eukaryota</taxon>
        <taxon>Fungi</taxon>
        <taxon>Dikarya</taxon>
        <taxon>Basidiomycota</taxon>
        <taxon>Agaricomycotina</taxon>
        <taxon>Agaricomycetes</taxon>
        <taxon>Cantharellales</taxon>
        <taxon>Ceratobasidiaceae</taxon>
        <taxon>Rhizoctonia</taxon>
    </lineage>
</organism>
<evidence type="ECO:0000313" key="2">
    <source>
        <dbReference type="EMBL" id="CAE6477676.1"/>
    </source>
</evidence>
<accession>A0A8H3CBK6</accession>
<evidence type="ECO:0000256" key="1">
    <source>
        <dbReference type="SAM" id="Phobius"/>
    </source>
</evidence>
<reference evidence="2" key="1">
    <citation type="submission" date="2021-01" db="EMBL/GenBank/DDBJ databases">
        <authorList>
            <person name="Kaushik A."/>
        </authorList>
    </citation>
    <scope>NUCLEOTIDE SEQUENCE</scope>
    <source>
        <strain evidence="2">AG1-1A</strain>
    </source>
</reference>
<comment type="caution">
    <text evidence="2">The sequence shown here is derived from an EMBL/GenBank/DDBJ whole genome shotgun (WGS) entry which is preliminary data.</text>
</comment>
<feature type="transmembrane region" description="Helical" evidence="1">
    <location>
        <begin position="67"/>
        <end position="89"/>
    </location>
</feature>
<name>A0A8H3CBK6_9AGAM</name>